<dbReference type="GO" id="GO:0005886">
    <property type="term" value="C:plasma membrane"/>
    <property type="evidence" value="ECO:0007669"/>
    <property type="project" value="UniProtKB-SubCell"/>
</dbReference>
<evidence type="ECO:0000313" key="20">
    <source>
        <dbReference type="Proteomes" id="UP000198833"/>
    </source>
</evidence>
<evidence type="ECO:0000256" key="2">
    <source>
        <dbReference type="ARBA" id="ARBA00004651"/>
    </source>
</evidence>
<dbReference type="Gene3D" id="3.30.565.10">
    <property type="entry name" value="Histidine kinase-like ATPase, C-terminal domain"/>
    <property type="match status" value="1"/>
</dbReference>
<feature type="domain" description="Signal transduction histidine kinase 5TM receptor LytS transmembrane region" evidence="18">
    <location>
        <begin position="30"/>
        <end position="206"/>
    </location>
</feature>
<dbReference type="InterPro" id="IPR010559">
    <property type="entry name" value="Sig_transdc_His_kin_internal"/>
</dbReference>
<evidence type="ECO:0000256" key="1">
    <source>
        <dbReference type="ARBA" id="ARBA00000085"/>
    </source>
</evidence>
<evidence type="ECO:0000259" key="17">
    <source>
        <dbReference type="Pfam" id="PF06580"/>
    </source>
</evidence>
<evidence type="ECO:0000256" key="9">
    <source>
        <dbReference type="ARBA" id="ARBA00022777"/>
    </source>
</evidence>
<dbReference type="Pfam" id="PF02518">
    <property type="entry name" value="HATPase_c"/>
    <property type="match status" value="1"/>
</dbReference>
<sequence>MANLFLQLLLRASFIVILAYTLMTTDKLQLAMKQRQSKKSWVWLFIVFALFAIISNFMGVVVEGDQIVNTSNLWQLPAGASLANSRVLAISISGMIGGTFLGFAVGLVTGIVRVLQGGLDPFIYFVSSVSVGIISGLLGDRSIRQQRYLSVSEASLCATMMELLQMLIIYLFSQNASQALQLIQLIIIPMVVVNSLGAGVFMSIIQLLIRQGVNTKAIQTSQVLSLANQTLPYFNQGLNRTSAQALVELIYPAVNAAAVSITNDHQVLAYIGAGSDHHFAGQDIRTDLTQTTLASGKKSIALNSDQIGCHQANCPIAAGIIVPLKNQNETLGTLKFYFYRSEDITALEEELASGLADIFSMQLTFGMIQAQKQLLEQAELKSLQAQVNPHFFFNALNTISAIMRFDVDKARHLLLNLSDYFRASLTNHQHPLISLAAEIQHVQAYLEIEEARFPGRVEVNFDVDPQCLSIELPNFTVQVLVENAMRHAFKHWQVEDGAKVWVKARCRANYLLLRVQDNGRGIRLEILKEITHQPIESETGTGTALYNLNQRLVGIFDQSAALQIESRQGEGTCIETKIPIQGGQIS</sequence>
<dbReference type="RefSeq" id="WP_159428821.1">
    <property type="nucleotide sequence ID" value="NZ_CP096206.2"/>
</dbReference>
<protein>
    <recommendedName>
        <fullName evidence="3">histidine kinase</fullName>
        <ecNumber evidence="3">2.7.13.3</ecNumber>
    </recommendedName>
</protein>
<evidence type="ECO:0000256" key="7">
    <source>
        <dbReference type="ARBA" id="ARBA00022692"/>
    </source>
</evidence>
<keyword evidence="20" id="KW-1185">Reference proteome</keyword>
<gene>
    <name evidence="19" type="ORF">SAMN04488558_10284</name>
</gene>
<evidence type="ECO:0000256" key="3">
    <source>
        <dbReference type="ARBA" id="ARBA00012438"/>
    </source>
</evidence>
<evidence type="ECO:0000313" key="19">
    <source>
        <dbReference type="EMBL" id="SEP80339.1"/>
    </source>
</evidence>
<evidence type="ECO:0000256" key="13">
    <source>
        <dbReference type="ARBA" id="ARBA00023136"/>
    </source>
</evidence>
<dbReference type="GO" id="GO:0071555">
    <property type="term" value="P:cell wall organization"/>
    <property type="evidence" value="ECO:0007669"/>
    <property type="project" value="InterPro"/>
</dbReference>
<evidence type="ECO:0000256" key="6">
    <source>
        <dbReference type="ARBA" id="ARBA00022679"/>
    </source>
</evidence>
<dbReference type="SUPFAM" id="SSF55781">
    <property type="entry name" value="GAF domain-like"/>
    <property type="match status" value="1"/>
</dbReference>
<dbReference type="Pfam" id="PF07694">
    <property type="entry name" value="5TM-5TMR_LYT"/>
    <property type="match status" value="1"/>
</dbReference>
<dbReference type="GO" id="GO:0000155">
    <property type="term" value="F:phosphorelay sensor kinase activity"/>
    <property type="evidence" value="ECO:0007669"/>
    <property type="project" value="InterPro"/>
</dbReference>
<evidence type="ECO:0000256" key="12">
    <source>
        <dbReference type="ARBA" id="ARBA00023012"/>
    </source>
</evidence>
<feature type="transmembrane region" description="Helical" evidence="14">
    <location>
        <begin position="151"/>
        <end position="173"/>
    </location>
</feature>
<evidence type="ECO:0000259" key="15">
    <source>
        <dbReference type="Pfam" id="PF01590"/>
    </source>
</evidence>
<feature type="transmembrane region" description="Helical" evidence="14">
    <location>
        <begin position="87"/>
        <end position="115"/>
    </location>
</feature>
<dbReference type="EC" id="2.7.13.3" evidence="3"/>
<keyword evidence="9 19" id="KW-0418">Kinase</keyword>
<accession>A0A1H9AUN8</accession>
<evidence type="ECO:0000256" key="5">
    <source>
        <dbReference type="ARBA" id="ARBA00022553"/>
    </source>
</evidence>
<name>A0A1H9AUN8_9LACT</name>
<keyword evidence="12" id="KW-0902">Two-component regulatory system</keyword>
<dbReference type="InterPro" id="IPR029016">
    <property type="entry name" value="GAF-like_dom_sf"/>
</dbReference>
<evidence type="ECO:0000259" key="18">
    <source>
        <dbReference type="Pfam" id="PF07694"/>
    </source>
</evidence>
<comment type="catalytic activity">
    <reaction evidence="1">
        <text>ATP + protein L-histidine = ADP + protein N-phospho-L-histidine.</text>
        <dbReference type="EC" id="2.7.13.3"/>
    </reaction>
</comment>
<feature type="transmembrane region" description="Helical" evidence="14">
    <location>
        <begin position="43"/>
        <end position="62"/>
    </location>
</feature>
<dbReference type="AlphaFoldDB" id="A0A1H9AUN8"/>
<organism evidence="19 20">
    <name type="scientific">Ignavigranum ruoffiae</name>
    <dbReference type="NCBI Taxonomy" id="89093"/>
    <lineage>
        <taxon>Bacteria</taxon>
        <taxon>Bacillati</taxon>
        <taxon>Bacillota</taxon>
        <taxon>Bacilli</taxon>
        <taxon>Lactobacillales</taxon>
        <taxon>Aerococcaceae</taxon>
        <taxon>Ignavigranum</taxon>
    </lineage>
</organism>
<dbReference type="PANTHER" id="PTHR34220">
    <property type="entry name" value="SENSOR HISTIDINE KINASE YPDA"/>
    <property type="match status" value="1"/>
</dbReference>
<dbReference type="Pfam" id="PF06580">
    <property type="entry name" value="His_kinase"/>
    <property type="match status" value="1"/>
</dbReference>
<keyword evidence="8" id="KW-0547">Nucleotide-binding</keyword>
<dbReference type="EMBL" id="FOEN01000002">
    <property type="protein sequence ID" value="SEP80339.1"/>
    <property type="molecule type" value="Genomic_DNA"/>
</dbReference>
<dbReference type="Proteomes" id="UP000198833">
    <property type="component" value="Unassembled WGS sequence"/>
</dbReference>
<dbReference type="Gene3D" id="3.30.450.40">
    <property type="match status" value="1"/>
</dbReference>
<evidence type="ECO:0000256" key="4">
    <source>
        <dbReference type="ARBA" id="ARBA00022475"/>
    </source>
</evidence>
<dbReference type="SUPFAM" id="SSF55874">
    <property type="entry name" value="ATPase domain of HSP90 chaperone/DNA topoisomerase II/histidine kinase"/>
    <property type="match status" value="1"/>
</dbReference>
<evidence type="ECO:0000256" key="14">
    <source>
        <dbReference type="SAM" id="Phobius"/>
    </source>
</evidence>
<keyword evidence="5" id="KW-0597">Phosphoprotein</keyword>
<dbReference type="InterPro" id="IPR036890">
    <property type="entry name" value="HATPase_C_sf"/>
</dbReference>
<feature type="domain" description="Histidine kinase/HSP90-like ATPase" evidence="16">
    <location>
        <begin position="478"/>
        <end position="580"/>
    </location>
</feature>
<keyword evidence="7 14" id="KW-0812">Transmembrane</keyword>
<evidence type="ECO:0000256" key="8">
    <source>
        <dbReference type="ARBA" id="ARBA00022741"/>
    </source>
</evidence>
<feature type="transmembrane region" description="Helical" evidence="14">
    <location>
        <begin position="121"/>
        <end position="139"/>
    </location>
</feature>
<keyword evidence="6" id="KW-0808">Transferase</keyword>
<evidence type="ECO:0000259" key="16">
    <source>
        <dbReference type="Pfam" id="PF02518"/>
    </source>
</evidence>
<dbReference type="InterPro" id="IPR003018">
    <property type="entry name" value="GAF"/>
</dbReference>
<dbReference type="Pfam" id="PF01590">
    <property type="entry name" value="GAF"/>
    <property type="match status" value="1"/>
</dbReference>
<dbReference type="STRING" id="89093.SAMN04488558_10284"/>
<dbReference type="OrthoDB" id="9776552at2"/>
<feature type="domain" description="GAF" evidence="15">
    <location>
        <begin position="243"/>
        <end position="362"/>
    </location>
</feature>
<dbReference type="GO" id="GO:0005524">
    <property type="term" value="F:ATP binding"/>
    <property type="evidence" value="ECO:0007669"/>
    <property type="project" value="UniProtKB-KW"/>
</dbReference>
<dbReference type="InterPro" id="IPR050640">
    <property type="entry name" value="Bact_2-comp_sensor_kinase"/>
</dbReference>
<reference evidence="19 20" key="1">
    <citation type="submission" date="2016-10" db="EMBL/GenBank/DDBJ databases">
        <authorList>
            <person name="de Groot N.N."/>
        </authorList>
    </citation>
    <scope>NUCLEOTIDE SEQUENCE [LARGE SCALE GENOMIC DNA]</scope>
    <source>
        <strain evidence="19 20">DSM 15695</strain>
    </source>
</reference>
<keyword evidence="10" id="KW-0067">ATP-binding</keyword>
<dbReference type="InterPro" id="IPR011620">
    <property type="entry name" value="Sig_transdc_His_kinase_LytS_TM"/>
</dbReference>
<comment type="subcellular location">
    <subcellularLocation>
        <location evidence="2">Cell membrane</location>
        <topology evidence="2">Multi-pass membrane protein</topology>
    </subcellularLocation>
</comment>
<dbReference type="InterPro" id="IPR003594">
    <property type="entry name" value="HATPase_dom"/>
</dbReference>
<evidence type="ECO:0000256" key="11">
    <source>
        <dbReference type="ARBA" id="ARBA00022989"/>
    </source>
</evidence>
<keyword evidence="4" id="KW-1003">Cell membrane</keyword>
<keyword evidence="11 14" id="KW-1133">Transmembrane helix</keyword>
<feature type="domain" description="Signal transduction histidine kinase internal region" evidence="17">
    <location>
        <begin position="378"/>
        <end position="456"/>
    </location>
</feature>
<dbReference type="PANTHER" id="PTHR34220:SF7">
    <property type="entry name" value="SENSOR HISTIDINE KINASE YPDA"/>
    <property type="match status" value="1"/>
</dbReference>
<evidence type="ECO:0000256" key="10">
    <source>
        <dbReference type="ARBA" id="ARBA00022840"/>
    </source>
</evidence>
<proteinExistence type="predicted"/>
<feature type="transmembrane region" description="Helical" evidence="14">
    <location>
        <begin position="185"/>
        <end position="209"/>
    </location>
</feature>
<keyword evidence="13 14" id="KW-0472">Membrane</keyword>